<proteinExistence type="predicted"/>
<dbReference type="RefSeq" id="WP_070594164.1">
    <property type="nucleotide sequence ID" value="NZ_JANIKK010000032.1"/>
</dbReference>
<dbReference type="EMBL" id="VHIR01000003">
    <property type="protein sequence ID" value="TQE44244.1"/>
    <property type="molecule type" value="Genomic_DNA"/>
</dbReference>
<evidence type="ECO:0000313" key="3">
    <source>
        <dbReference type="EMBL" id="TQE44244.1"/>
    </source>
</evidence>
<keyword evidence="2" id="KW-0732">Signal</keyword>
<feature type="compositionally biased region" description="Basic and acidic residues" evidence="1">
    <location>
        <begin position="205"/>
        <end position="215"/>
    </location>
</feature>
<keyword evidence="4" id="KW-1185">Reference proteome</keyword>
<feature type="compositionally biased region" description="Low complexity" evidence="1">
    <location>
        <begin position="45"/>
        <end position="94"/>
    </location>
</feature>
<protein>
    <submittedName>
        <fullName evidence="3">Beta-N-acetylglucosaminidase</fullName>
    </submittedName>
</protein>
<organism evidence="3 4">
    <name type="scientific">Corynebacterium phoceense</name>
    <dbReference type="NCBI Taxonomy" id="1686286"/>
    <lineage>
        <taxon>Bacteria</taxon>
        <taxon>Bacillati</taxon>
        <taxon>Actinomycetota</taxon>
        <taxon>Actinomycetes</taxon>
        <taxon>Mycobacteriales</taxon>
        <taxon>Corynebacteriaceae</taxon>
        <taxon>Corynebacterium</taxon>
    </lineage>
</organism>
<sequence length="225" mass="23352">MRHVSAAHSLARLATVALIPALLVGCGSDDTADTPPETPAPAAPASPTVTSTSASSTSSPAATTSASTSATSSASESLEPSSSSATTTSSASRSSRADSVEDVADIFGTLAPRSFFNELEECDSAGLKDSYNCSGPEVGQFQFSKSETKAAQTTQLLEELKSSRLLYNDDVRLVGWTMFGSTAIITVVDNDEGLVMQQMTSTDEQDPKDKIRELGLLDGVDAAEE</sequence>
<evidence type="ECO:0000313" key="4">
    <source>
        <dbReference type="Proteomes" id="UP000318080"/>
    </source>
</evidence>
<evidence type="ECO:0000256" key="2">
    <source>
        <dbReference type="SAM" id="SignalP"/>
    </source>
</evidence>
<accession>A0A540RA42</accession>
<dbReference type="PROSITE" id="PS51257">
    <property type="entry name" value="PROKAR_LIPOPROTEIN"/>
    <property type="match status" value="1"/>
</dbReference>
<gene>
    <name evidence="3" type="ORF">EJK80_03715</name>
</gene>
<comment type="caution">
    <text evidence="3">The sequence shown here is derived from an EMBL/GenBank/DDBJ whole genome shotgun (WGS) entry which is preliminary data.</text>
</comment>
<name>A0A540RA42_9CORY</name>
<dbReference type="STRING" id="1686286.GCA_900092335_00950"/>
<reference evidence="3 4" key="1">
    <citation type="submission" date="2019-06" db="EMBL/GenBank/DDBJ databases">
        <title>Draft genome of C. phoceense Strain 272.</title>
        <authorList>
            <person name="Pacheco L.G.C."/>
            <person name="Barberis C.M."/>
            <person name="Almuzara M.N."/>
            <person name="Traglia G.M."/>
            <person name="Santos C.S."/>
            <person name="Rocha D.J.P.G."/>
            <person name="Aguiar E.R.G.R."/>
            <person name="Vay C.A."/>
        </authorList>
    </citation>
    <scope>NUCLEOTIDE SEQUENCE [LARGE SCALE GENOMIC DNA]</scope>
    <source>
        <strain evidence="3 4">272</strain>
    </source>
</reference>
<feature type="region of interest" description="Disordered" evidence="1">
    <location>
        <begin position="200"/>
        <end position="225"/>
    </location>
</feature>
<dbReference type="Proteomes" id="UP000318080">
    <property type="component" value="Unassembled WGS sequence"/>
</dbReference>
<feature type="region of interest" description="Disordered" evidence="1">
    <location>
        <begin position="28"/>
        <end position="98"/>
    </location>
</feature>
<feature type="chain" id="PRO_5022101939" evidence="2">
    <location>
        <begin position="33"/>
        <end position="225"/>
    </location>
</feature>
<evidence type="ECO:0000256" key="1">
    <source>
        <dbReference type="SAM" id="MobiDB-lite"/>
    </source>
</evidence>
<dbReference type="AlphaFoldDB" id="A0A540RA42"/>
<feature type="signal peptide" evidence="2">
    <location>
        <begin position="1"/>
        <end position="32"/>
    </location>
</feature>